<dbReference type="EMBL" id="MH588546">
    <property type="protein sequence ID" value="AXQ69299.1"/>
    <property type="molecule type" value="Genomic_DNA"/>
</dbReference>
<organism evidence="1 2">
    <name type="scientific">Caulobacter phage CcrBL9</name>
    <dbReference type="NCBI Taxonomy" id="2283270"/>
    <lineage>
        <taxon>Viruses</taxon>
        <taxon>Duplodnaviria</taxon>
        <taxon>Heunggongvirae</taxon>
        <taxon>Uroviricota</taxon>
        <taxon>Caudoviricetes</taxon>
        <taxon>Jeanschmidtviridae</taxon>
        <taxon>Bertelyvirus</taxon>
        <taxon>Bertelyvirus BL9</taxon>
    </lineage>
</organism>
<protein>
    <submittedName>
        <fullName evidence="1">Uncharacterized protein</fullName>
    </submittedName>
</protein>
<dbReference type="Proteomes" id="UP000259421">
    <property type="component" value="Segment"/>
</dbReference>
<sequence length="129" mass="14425">MAGPKPLTERDVATLNELAPLWRDDPIQWHTPYGIGATNGSHHSGTLAKLAKRGLVDFCQRGHGNMPELHNKQFKNRRGSKQYRLSADGYAFLLEHRDSWRTREEGEAFMATRAAEVKARKAAKAAASQ</sequence>
<evidence type="ECO:0000313" key="2">
    <source>
        <dbReference type="Proteomes" id="UP000259421"/>
    </source>
</evidence>
<accession>A0A385EF39</accession>
<gene>
    <name evidence="1" type="ORF">CcrBL9_gp275c</name>
</gene>
<reference evidence="2" key="1">
    <citation type="submission" date="2018-07" db="EMBL/GenBank/DDBJ databases">
        <title>Giant CbK-like Caulobacter bacteriophages have genetically divergent genomes.</title>
        <authorList>
            <person name="Wilson K.M."/>
            <person name="Ely B."/>
        </authorList>
    </citation>
    <scope>NUCLEOTIDE SEQUENCE [LARGE SCALE GENOMIC DNA]</scope>
</reference>
<evidence type="ECO:0000313" key="1">
    <source>
        <dbReference type="EMBL" id="AXQ69299.1"/>
    </source>
</evidence>
<proteinExistence type="predicted"/>
<reference evidence="1 2" key="2">
    <citation type="submission" date="2018-09" db="EMBL/GenBank/DDBJ databases">
        <title>Giant CbK-like Caulobacter bacteriophages have genetically divergent genomes.</title>
        <authorList>
            <person name="Wilson K."/>
            <person name="Ely B."/>
        </authorList>
    </citation>
    <scope>NUCLEOTIDE SEQUENCE [LARGE SCALE GENOMIC DNA]</scope>
</reference>
<name>A0A385EF39_9CAUD</name>
<keyword evidence="2" id="KW-1185">Reference proteome</keyword>